<keyword evidence="2" id="KW-0812">Transmembrane</keyword>
<feature type="transmembrane region" description="Helical" evidence="2">
    <location>
        <begin position="493"/>
        <end position="512"/>
    </location>
</feature>
<keyword evidence="2" id="KW-0472">Membrane</keyword>
<feature type="transmembrane region" description="Helical" evidence="2">
    <location>
        <begin position="218"/>
        <end position="240"/>
    </location>
</feature>
<dbReference type="InterPro" id="IPR019286">
    <property type="entry name" value="DUF2339_TM"/>
</dbReference>
<dbReference type="Pfam" id="PF10101">
    <property type="entry name" value="DUF2339"/>
    <property type="match status" value="1"/>
</dbReference>
<feature type="transmembrane region" description="Helical" evidence="2">
    <location>
        <begin position="524"/>
        <end position="551"/>
    </location>
</feature>
<dbReference type="STRING" id="35755.UL82_04720"/>
<reference evidence="4 6" key="2">
    <citation type="submission" date="2018-12" db="EMBL/GenBank/DDBJ databases">
        <authorList>
            <consortium name="Pathogen Informatics"/>
        </authorList>
    </citation>
    <scope>NUCLEOTIDE SEQUENCE [LARGE SCALE GENOMIC DNA]</scope>
    <source>
        <strain evidence="4 6">NCTC949</strain>
    </source>
</reference>
<gene>
    <name evidence="4" type="ORF">NCTC949_01511</name>
    <name evidence="3" type="ORF">UL82_04720</name>
</gene>
<feature type="transmembrane region" description="Helical" evidence="2">
    <location>
        <begin position="271"/>
        <end position="288"/>
    </location>
</feature>
<dbReference type="Proteomes" id="UP000271380">
    <property type="component" value="Chromosome"/>
</dbReference>
<feature type="transmembrane region" description="Helical" evidence="2">
    <location>
        <begin position="190"/>
        <end position="212"/>
    </location>
</feature>
<dbReference type="OrthoDB" id="4410645at2"/>
<dbReference type="KEGG" id="cku:UL82_04720"/>
<feature type="transmembrane region" description="Helical" evidence="2">
    <location>
        <begin position="557"/>
        <end position="582"/>
    </location>
</feature>
<feature type="transmembrane region" description="Helical" evidence="2">
    <location>
        <begin position="164"/>
        <end position="183"/>
    </location>
</feature>
<feature type="transmembrane region" description="Helical" evidence="2">
    <location>
        <begin position="325"/>
        <end position="345"/>
    </location>
</feature>
<dbReference type="PANTHER" id="PTHR38434:SF1">
    <property type="entry name" value="BLL2549 PROTEIN"/>
    <property type="match status" value="1"/>
</dbReference>
<evidence type="ECO:0000313" key="5">
    <source>
        <dbReference type="Proteomes" id="UP000033457"/>
    </source>
</evidence>
<keyword evidence="2" id="KW-1133">Transmembrane helix</keyword>
<accession>A0A0F6R1M2</accession>
<feature type="transmembrane region" description="Helical" evidence="2">
    <location>
        <begin position="618"/>
        <end position="636"/>
    </location>
</feature>
<dbReference type="RefSeq" id="WP_046439247.1">
    <property type="nucleotide sequence ID" value="NZ_CP011312.1"/>
</dbReference>
<sequence>MNEKTPEQIFRQLIEQEKRNYSDRMELYNQLLSQFCSHPTANEHTPSTTNQPSSTSILAPSTTIPSTPPTHSPTSITPSTQDNPYQTGTPKTNITSAPSSTTTQPPYPTPAQPRSSRTSSFTKRTPQDQEQTITRAVALGGSFITFIGIVLLIAFAIQNGWLGLSARITLAFIVSAVLAGVALKVRTTTLPVTFLSLASTSLATALITTLITVHYLHWWSAFIGSFIIVFLYGIFSAAALRFDDHKLLSATATLGLLATSIHILENPYQEIASFIILLIPAGIFALSLKLHPNSALRTVGAITLVLGLTQVLPRPGTTSISTIDYLAIALTSLVILGLSVTPLYVKPQDLWLDHVIPSMISPLIGAYVLICLPVLFPNITLVLSAGLIIGLTFTRSDKLGLVRATGQTLLPTALATMLINALIEPVNIVFAVFFMVWLLLLPQLKHWLAWLSWLLCCMIITGNIFLFISGIYLEFLFINEIQLESLSPAIQPLGTAGLIVFVFLAIAAVMFLKQKTALTDLPQPLLYVIGIVALYLSSGAIIMPPTVLAFFKLDSNLVTITFFSMHAAVSISWMALGAFLLLSQRTLKNRAALATGLALAAASVCKLIFFDLSTLGGFPRAIAFLICGLVLLAVAVRRNALQRKA</sequence>
<organism evidence="3 5">
    <name type="scientific">Corynebacterium kutscheri</name>
    <dbReference type="NCBI Taxonomy" id="35755"/>
    <lineage>
        <taxon>Bacteria</taxon>
        <taxon>Bacillati</taxon>
        <taxon>Actinomycetota</taxon>
        <taxon>Actinomycetes</taxon>
        <taxon>Mycobacteriales</taxon>
        <taxon>Corynebacteriaceae</taxon>
        <taxon>Corynebacterium</taxon>
    </lineage>
</organism>
<evidence type="ECO:0000313" key="3">
    <source>
        <dbReference type="EMBL" id="AKE41128.1"/>
    </source>
</evidence>
<feature type="transmembrane region" description="Helical" evidence="2">
    <location>
        <begin position="413"/>
        <end position="440"/>
    </location>
</feature>
<evidence type="ECO:0000256" key="1">
    <source>
        <dbReference type="SAM" id="MobiDB-lite"/>
    </source>
</evidence>
<protein>
    <submittedName>
        <fullName evidence="4">Hypothetical membrane protein</fullName>
    </submittedName>
    <submittedName>
        <fullName evidence="3">Putative membrane protein (DUF2339)</fullName>
    </submittedName>
</protein>
<dbReference type="AlphaFoldDB" id="A0A0F6R1M2"/>
<feature type="transmembrane region" description="Helical" evidence="2">
    <location>
        <begin position="247"/>
        <end position="265"/>
    </location>
</feature>
<dbReference type="EMBL" id="CP011312">
    <property type="protein sequence ID" value="AKE41128.1"/>
    <property type="molecule type" value="Genomic_DNA"/>
</dbReference>
<reference evidence="3 5" key="1">
    <citation type="journal article" date="2015" name="Genome Announc.">
        <title>Complete Genome Sequence of Corynebacterium kutscheri DSM 20755, a Corynebacterial Type Strain with Remarkably Low G+C Content of Chromosomal DNA.</title>
        <authorList>
            <person name="Ruckert C."/>
            <person name="Albersmeier A."/>
            <person name="Winkler A."/>
            <person name="Tauch A."/>
        </authorList>
    </citation>
    <scope>NUCLEOTIDE SEQUENCE [LARGE SCALE GENOMIC DNA]</scope>
    <source>
        <strain evidence="3 5">DSM 20755</strain>
    </source>
</reference>
<feature type="transmembrane region" description="Helical" evidence="2">
    <location>
        <begin position="136"/>
        <end position="158"/>
    </location>
</feature>
<dbReference type="EMBL" id="LR134377">
    <property type="protein sequence ID" value="VEH07036.1"/>
    <property type="molecule type" value="Genomic_DNA"/>
</dbReference>
<keyword evidence="5" id="KW-1185">Reference proteome</keyword>
<evidence type="ECO:0000256" key="2">
    <source>
        <dbReference type="SAM" id="Phobius"/>
    </source>
</evidence>
<feature type="region of interest" description="Disordered" evidence="1">
    <location>
        <begin position="38"/>
        <end position="129"/>
    </location>
</feature>
<feature type="transmembrane region" description="Helical" evidence="2">
    <location>
        <begin position="366"/>
        <end position="393"/>
    </location>
</feature>
<feature type="transmembrane region" description="Helical" evidence="2">
    <location>
        <begin position="295"/>
        <end position="313"/>
    </location>
</feature>
<proteinExistence type="predicted"/>
<feature type="compositionally biased region" description="Polar residues" evidence="1">
    <location>
        <begin position="81"/>
        <end position="94"/>
    </location>
</feature>
<feature type="compositionally biased region" description="Low complexity" evidence="1">
    <location>
        <begin position="112"/>
        <end position="124"/>
    </location>
</feature>
<name>A0A0F6R1M2_9CORY</name>
<dbReference type="Proteomes" id="UP000033457">
    <property type="component" value="Chromosome"/>
</dbReference>
<dbReference type="PANTHER" id="PTHR38434">
    <property type="entry name" value="BLL2549 PROTEIN"/>
    <property type="match status" value="1"/>
</dbReference>
<feature type="transmembrane region" description="Helical" evidence="2">
    <location>
        <begin position="591"/>
        <end position="612"/>
    </location>
</feature>
<evidence type="ECO:0000313" key="6">
    <source>
        <dbReference type="Proteomes" id="UP000271380"/>
    </source>
</evidence>
<dbReference type="HOGENOM" id="CLU_018715_1_0_11"/>
<evidence type="ECO:0000313" key="4">
    <source>
        <dbReference type="EMBL" id="VEH07036.1"/>
    </source>
</evidence>
<feature type="compositionally biased region" description="Low complexity" evidence="1">
    <location>
        <begin position="45"/>
        <end position="65"/>
    </location>
</feature>
<feature type="compositionally biased region" description="Low complexity" evidence="1">
    <location>
        <begin position="95"/>
        <end position="104"/>
    </location>
</feature>
<feature type="transmembrane region" description="Helical" evidence="2">
    <location>
        <begin position="447"/>
        <end position="473"/>
    </location>
</feature>